<dbReference type="AlphaFoldDB" id="A0A9E5DJS7"/>
<gene>
    <name evidence="5" type="ORF">O3H35_03850</name>
    <name evidence="4" type="ORF">O3H54_11635</name>
</gene>
<keyword evidence="3 5" id="KW-0326">Glycosidase</keyword>
<keyword evidence="6" id="KW-1185">Reference proteome</keyword>
<dbReference type="Proteomes" id="UP001068021">
    <property type="component" value="Unassembled WGS sequence"/>
</dbReference>
<dbReference type="SUPFAM" id="SSF48150">
    <property type="entry name" value="DNA-glycosylase"/>
    <property type="match status" value="1"/>
</dbReference>
<dbReference type="RefSeq" id="WP_048082815.1">
    <property type="nucleotide sequence ID" value="NZ_JAPVER010000020.1"/>
</dbReference>
<evidence type="ECO:0000256" key="1">
    <source>
        <dbReference type="ARBA" id="ARBA00008343"/>
    </source>
</evidence>
<keyword evidence="2 5" id="KW-0378">Hydrolase</keyword>
<dbReference type="InterPro" id="IPR005019">
    <property type="entry name" value="Adenine_glyco"/>
</dbReference>
<evidence type="ECO:0000313" key="6">
    <source>
        <dbReference type="Proteomes" id="UP001068021"/>
    </source>
</evidence>
<proteinExistence type="inferred from homology"/>
<dbReference type="EC" id="3.2.2.20" evidence="5"/>
<name>A0A9E5DJS7_9EURY</name>
<comment type="similarity">
    <text evidence="1">Belongs to the Nth/MutY family.</text>
</comment>
<dbReference type="EMBL" id="JAPVER010000020">
    <property type="protein sequence ID" value="MCZ3366532.1"/>
    <property type="molecule type" value="Genomic_DNA"/>
</dbReference>
<evidence type="ECO:0000256" key="3">
    <source>
        <dbReference type="ARBA" id="ARBA00023295"/>
    </source>
</evidence>
<comment type="caution">
    <text evidence="5">The sequence shown here is derived from an EMBL/GenBank/DDBJ whole genome shotgun (WGS) entry which is preliminary data.</text>
</comment>
<dbReference type="EMBL" id="JAPVES010000027">
    <property type="protein sequence ID" value="MCZ3371759.1"/>
    <property type="molecule type" value="Genomic_DNA"/>
</dbReference>
<dbReference type="InterPro" id="IPR011257">
    <property type="entry name" value="DNA_glycosylase"/>
</dbReference>
<dbReference type="GO" id="GO:0006284">
    <property type="term" value="P:base-excision repair"/>
    <property type="evidence" value="ECO:0007669"/>
    <property type="project" value="InterPro"/>
</dbReference>
<dbReference type="InterPro" id="IPR052891">
    <property type="entry name" value="DNA-3mA_glycosylase"/>
</dbReference>
<dbReference type="PANTHER" id="PTHR30037">
    <property type="entry name" value="DNA-3-METHYLADENINE GLYCOSYLASE 1"/>
    <property type="match status" value="1"/>
</dbReference>
<evidence type="ECO:0000313" key="5">
    <source>
        <dbReference type="EMBL" id="MCZ3371759.1"/>
    </source>
</evidence>
<dbReference type="Gene3D" id="1.10.340.30">
    <property type="entry name" value="Hypothetical protein, domain 2"/>
    <property type="match status" value="1"/>
</dbReference>
<dbReference type="InterPro" id="IPR004035">
    <property type="entry name" value="Endouclease-III_FeS-bd_BS"/>
</dbReference>
<protein>
    <submittedName>
        <fullName evidence="5">DNA-3-methyladenine glycosylase I</fullName>
        <ecNumber evidence="5">3.2.2.20</ecNumber>
    </submittedName>
</protein>
<accession>A0A9E5DJS7</accession>
<dbReference type="GO" id="GO:0008725">
    <property type="term" value="F:DNA-3-methyladenine glycosylase activity"/>
    <property type="evidence" value="ECO:0007669"/>
    <property type="project" value="UniProtKB-EC"/>
</dbReference>
<evidence type="ECO:0000313" key="4">
    <source>
        <dbReference type="EMBL" id="MCZ3366532.1"/>
    </source>
</evidence>
<sequence length="260" mass="30709">MISYKDIFFKIKETLKEQSSFTGEEFDDVLEYFKHVGSSKLDDNDYYHLMVDIVFYSGMKANTVTSKRGIFRGYFDHYSKVYLYDEDKINEILSDKNMIRNKAKIKSCINNAKTFKNIIDKYGSFENYINSFKLTESSENLLLFRDEIMRRFGHIGPITSYQFMMDIGLPFLKPDRVIRRIFRRIGLIKYDDQLFETVIQGRKMSEETGLPIRYIDIILVKYGQMGRDDTFGLKDGICLEKNPKCELCGIRKYCEESEFL</sequence>
<reference evidence="5" key="1">
    <citation type="submission" date="2022-12" db="EMBL/GenBank/DDBJ databases">
        <title>Reclassification of two methanogenic archaea species isolated from the Kolyma lowland permafrost.</title>
        <authorList>
            <person name="Trubitsyn V.E."/>
            <person name="Rivkina E.M."/>
            <person name="Shcherbakova V.A."/>
        </authorList>
    </citation>
    <scope>NUCLEOTIDE SEQUENCE</scope>
    <source>
        <strain evidence="4">M2</strain>
        <strain evidence="5">MK4</strain>
    </source>
</reference>
<dbReference type="Proteomes" id="UP001074446">
    <property type="component" value="Unassembled WGS sequence"/>
</dbReference>
<organism evidence="5">
    <name type="scientific">Methanobacterium veterum</name>
    <dbReference type="NCBI Taxonomy" id="408577"/>
    <lineage>
        <taxon>Archaea</taxon>
        <taxon>Methanobacteriati</taxon>
        <taxon>Methanobacteriota</taxon>
        <taxon>Methanomada group</taxon>
        <taxon>Methanobacteria</taxon>
        <taxon>Methanobacteriales</taxon>
        <taxon>Methanobacteriaceae</taxon>
        <taxon>Methanobacterium</taxon>
    </lineage>
</organism>
<evidence type="ECO:0000256" key="2">
    <source>
        <dbReference type="ARBA" id="ARBA00022801"/>
    </source>
</evidence>
<dbReference type="PROSITE" id="PS00764">
    <property type="entry name" value="ENDONUCLEASE_III_1"/>
    <property type="match status" value="1"/>
</dbReference>
<dbReference type="PANTHER" id="PTHR30037:SF4">
    <property type="entry name" value="DNA-3-METHYLADENINE GLYCOSYLASE I"/>
    <property type="match status" value="1"/>
</dbReference>
<dbReference type="Pfam" id="PF03352">
    <property type="entry name" value="Adenine_glyco"/>
    <property type="match status" value="1"/>
</dbReference>